<keyword evidence="5" id="KW-0289">Folate biosynthesis</keyword>
<dbReference type="SMART" id="SM00905">
    <property type="entry name" value="FolB"/>
    <property type="match status" value="2"/>
</dbReference>
<evidence type="ECO:0000313" key="9">
    <source>
        <dbReference type="EMBL" id="KIM72371.1"/>
    </source>
</evidence>
<evidence type="ECO:0000256" key="3">
    <source>
        <dbReference type="ARBA" id="ARBA00005708"/>
    </source>
</evidence>
<comment type="pathway">
    <text evidence="2">Cofactor biosynthesis; tetrahydrofolate biosynthesis; 2-amino-4-hydroxy-6-hydroxymethyl-7,8-dihydropteridine diphosphate from 7,8-dihydroneopterin triphosphate: step 3/4.</text>
</comment>
<dbReference type="OrthoDB" id="5425486at2759"/>
<dbReference type="EC" id="4.1.2.25" evidence="4"/>
<dbReference type="GO" id="GO:0005737">
    <property type="term" value="C:cytoplasm"/>
    <property type="evidence" value="ECO:0007669"/>
    <property type="project" value="TreeGrafter"/>
</dbReference>
<dbReference type="Gene3D" id="3.30.1130.10">
    <property type="match status" value="2"/>
</dbReference>
<dbReference type="HOGENOM" id="CLU_062068_2_0_1"/>
<evidence type="ECO:0000256" key="4">
    <source>
        <dbReference type="ARBA" id="ARBA00013043"/>
    </source>
</evidence>
<proteinExistence type="inferred from homology"/>
<dbReference type="PANTHER" id="PTHR42844">
    <property type="entry name" value="DIHYDRONEOPTERIN ALDOLASE 1-RELATED"/>
    <property type="match status" value="1"/>
</dbReference>
<evidence type="ECO:0000256" key="5">
    <source>
        <dbReference type="ARBA" id="ARBA00022909"/>
    </source>
</evidence>
<gene>
    <name evidence="9" type="ORF">PILCRDRAFT_16194</name>
</gene>
<dbReference type="Proteomes" id="UP000054166">
    <property type="component" value="Unassembled WGS sequence"/>
</dbReference>
<keyword evidence="10" id="KW-1185">Reference proteome</keyword>
<dbReference type="Pfam" id="PF02152">
    <property type="entry name" value="FolB"/>
    <property type="match status" value="2"/>
</dbReference>
<keyword evidence="6" id="KW-0456">Lyase</keyword>
<evidence type="ECO:0000313" key="10">
    <source>
        <dbReference type="Proteomes" id="UP000054166"/>
    </source>
</evidence>
<evidence type="ECO:0000256" key="1">
    <source>
        <dbReference type="ARBA" id="ARBA00001353"/>
    </source>
</evidence>
<accession>A0A0C3EX73</accession>
<dbReference type="GO" id="GO:0004150">
    <property type="term" value="F:dihydroneopterin aldolase activity"/>
    <property type="evidence" value="ECO:0007669"/>
    <property type="project" value="UniProtKB-EC"/>
</dbReference>
<comment type="catalytic activity">
    <reaction evidence="1">
        <text>7,8-dihydroneopterin = 6-hydroxymethyl-7,8-dihydropterin + glycolaldehyde</text>
        <dbReference type="Rhea" id="RHEA:10540"/>
        <dbReference type="ChEBI" id="CHEBI:17001"/>
        <dbReference type="ChEBI" id="CHEBI:17071"/>
        <dbReference type="ChEBI" id="CHEBI:44841"/>
        <dbReference type="EC" id="4.1.2.25"/>
    </reaction>
</comment>
<reference evidence="10" key="2">
    <citation type="submission" date="2015-01" db="EMBL/GenBank/DDBJ databases">
        <title>Evolutionary Origins and Diversification of the Mycorrhizal Mutualists.</title>
        <authorList>
            <consortium name="DOE Joint Genome Institute"/>
            <consortium name="Mycorrhizal Genomics Consortium"/>
            <person name="Kohler A."/>
            <person name="Kuo A."/>
            <person name="Nagy L.G."/>
            <person name="Floudas D."/>
            <person name="Copeland A."/>
            <person name="Barry K.W."/>
            <person name="Cichocki N."/>
            <person name="Veneault-Fourrey C."/>
            <person name="LaButti K."/>
            <person name="Lindquist E.A."/>
            <person name="Lipzen A."/>
            <person name="Lundell T."/>
            <person name="Morin E."/>
            <person name="Murat C."/>
            <person name="Riley R."/>
            <person name="Ohm R."/>
            <person name="Sun H."/>
            <person name="Tunlid A."/>
            <person name="Henrissat B."/>
            <person name="Grigoriev I.V."/>
            <person name="Hibbett D.S."/>
            <person name="Martin F."/>
        </authorList>
    </citation>
    <scope>NUCLEOTIDE SEQUENCE [LARGE SCALE GENOMIC DNA]</scope>
    <source>
        <strain evidence="10">F 1598</strain>
    </source>
</reference>
<dbReference type="NCBIfam" id="TIGR00526">
    <property type="entry name" value="folB_dom"/>
    <property type="match status" value="1"/>
</dbReference>
<sequence length="245" mass="26920">MSSTAITSDMVIIRDLRTSATVGPDRWGKIRSQPITLSVYIEVSLTKAGRSDDVADSIHYGHLAKDFSKLTNGATFVSLLQLAEAVATFTVGKDERVRSVEVDAYAENQFLQAEHLGVHIRRTRDGVAETEARDDRTIIGDLRVTTIIGVNPPERKAKQNVLLNLTFYGFNWGQPAWNDIHATLVKSIESTSYFTLEAFVTEVARVACSIDGANVVTVRAQKPSALTVAHSSGVEITRFKSFFTT</sequence>
<name>A0A0C3EX73_PILCF</name>
<dbReference type="SUPFAM" id="SSF55620">
    <property type="entry name" value="Tetrahydrobiopterin biosynthesis enzymes-like"/>
    <property type="match status" value="2"/>
</dbReference>
<dbReference type="InterPro" id="IPR006157">
    <property type="entry name" value="FolB_dom"/>
</dbReference>
<evidence type="ECO:0000256" key="6">
    <source>
        <dbReference type="ARBA" id="ARBA00023239"/>
    </source>
</evidence>
<dbReference type="GO" id="GO:0046656">
    <property type="term" value="P:folic acid biosynthetic process"/>
    <property type="evidence" value="ECO:0007669"/>
    <property type="project" value="UniProtKB-KW"/>
</dbReference>
<dbReference type="InParanoid" id="A0A0C3EX73"/>
<reference evidence="9 10" key="1">
    <citation type="submission" date="2014-04" db="EMBL/GenBank/DDBJ databases">
        <authorList>
            <consortium name="DOE Joint Genome Institute"/>
            <person name="Kuo A."/>
            <person name="Tarkka M."/>
            <person name="Buscot F."/>
            <person name="Kohler A."/>
            <person name="Nagy L.G."/>
            <person name="Floudas D."/>
            <person name="Copeland A."/>
            <person name="Barry K.W."/>
            <person name="Cichocki N."/>
            <person name="Veneault-Fourrey C."/>
            <person name="LaButti K."/>
            <person name="Lindquist E.A."/>
            <person name="Lipzen A."/>
            <person name="Lundell T."/>
            <person name="Morin E."/>
            <person name="Murat C."/>
            <person name="Sun H."/>
            <person name="Tunlid A."/>
            <person name="Henrissat B."/>
            <person name="Grigoriev I.V."/>
            <person name="Hibbett D.S."/>
            <person name="Martin F."/>
            <person name="Nordberg H.P."/>
            <person name="Cantor M.N."/>
            <person name="Hua S.X."/>
        </authorList>
    </citation>
    <scope>NUCLEOTIDE SEQUENCE [LARGE SCALE GENOMIC DNA]</scope>
    <source>
        <strain evidence="9 10">F 1598</strain>
    </source>
</reference>
<protein>
    <recommendedName>
        <fullName evidence="4">dihydroneopterin aldolase</fullName>
        <ecNumber evidence="4">4.1.2.25</ecNumber>
    </recommendedName>
    <alternativeName>
        <fullName evidence="7">7,8-dihydroneopterin aldolase</fullName>
    </alternativeName>
</protein>
<dbReference type="STRING" id="765440.A0A0C3EX73"/>
<evidence type="ECO:0000259" key="8">
    <source>
        <dbReference type="SMART" id="SM00905"/>
    </source>
</evidence>
<feature type="domain" description="Dihydroneopterin aldolase/epimerase" evidence="8">
    <location>
        <begin position="11"/>
        <end position="122"/>
    </location>
</feature>
<dbReference type="InterPro" id="IPR043133">
    <property type="entry name" value="GTP-CH-I_C/QueF"/>
</dbReference>
<evidence type="ECO:0000256" key="2">
    <source>
        <dbReference type="ARBA" id="ARBA00005013"/>
    </source>
</evidence>
<comment type="similarity">
    <text evidence="3">Belongs to the DHNA family.</text>
</comment>
<dbReference type="EMBL" id="KN833137">
    <property type="protein sequence ID" value="KIM72371.1"/>
    <property type="molecule type" value="Genomic_DNA"/>
</dbReference>
<dbReference type="AlphaFoldDB" id="A0A0C3EX73"/>
<dbReference type="PANTHER" id="PTHR42844:SF1">
    <property type="entry name" value="DIHYDRONEOPTERIN ALDOLASE 1-RELATED"/>
    <property type="match status" value="1"/>
</dbReference>
<dbReference type="InterPro" id="IPR006156">
    <property type="entry name" value="Dihydroneopterin_aldolase"/>
</dbReference>
<evidence type="ECO:0000256" key="7">
    <source>
        <dbReference type="ARBA" id="ARBA00032903"/>
    </source>
</evidence>
<organism evidence="9 10">
    <name type="scientific">Piloderma croceum (strain F 1598)</name>
    <dbReference type="NCBI Taxonomy" id="765440"/>
    <lineage>
        <taxon>Eukaryota</taxon>
        <taxon>Fungi</taxon>
        <taxon>Dikarya</taxon>
        <taxon>Basidiomycota</taxon>
        <taxon>Agaricomycotina</taxon>
        <taxon>Agaricomycetes</taxon>
        <taxon>Agaricomycetidae</taxon>
        <taxon>Atheliales</taxon>
        <taxon>Atheliaceae</taxon>
        <taxon>Piloderma</taxon>
    </lineage>
</organism>
<feature type="domain" description="Dihydroneopterin aldolase/epimerase" evidence="8">
    <location>
        <begin position="137"/>
        <end position="238"/>
    </location>
</feature>